<evidence type="ECO:0000256" key="3">
    <source>
        <dbReference type="ARBA" id="ARBA00006400"/>
    </source>
</evidence>
<dbReference type="GO" id="GO:0060255">
    <property type="term" value="P:regulation of macromolecule metabolic process"/>
    <property type="evidence" value="ECO:0007669"/>
    <property type="project" value="UniProtKB-ARBA"/>
</dbReference>
<feature type="domain" description="C2H2-type" evidence="26">
    <location>
        <begin position="540"/>
        <end position="567"/>
    </location>
</feature>
<dbReference type="InterPro" id="IPR019412">
    <property type="entry name" value="IML2/TPR_39"/>
</dbReference>
<evidence type="ECO:0000256" key="11">
    <source>
        <dbReference type="ARBA" id="ARBA00022833"/>
    </source>
</evidence>
<evidence type="ECO:0000256" key="22">
    <source>
        <dbReference type="ARBA" id="ARBA00078486"/>
    </source>
</evidence>
<proteinExistence type="inferred from homology"/>
<dbReference type="Pfam" id="PF13181">
    <property type="entry name" value="TPR_8"/>
    <property type="match status" value="1"/>
</dbReference>
<evidence type="ECO:0000256" key="17">
    <source>
        <dbReference type="ARBA" id="ARBA00023242"/>
    </source>
</evidence>
<dbReference type="Pfam" id="PF00335">
    <property type="entry name" value="Tetraspanin"/>
    <property type="match status" value="1"/>
</dbReference>
<feature type="domain" description="C2H2-type" evidence="26">
    <location>
        <begin position="579"/>
        <end position="606"/>
    </location>
</feature>
<comment type="subcellular location">
    <subcellularLocation>
        <location evidence="2">Membrane</location>
        <topology evidence="2">Multi-pass membrane protein</topology>
    </subcellularLocation>
    <subcellularLocation>
        <location evidence="1">Nucleus</location>
    </subcellularLocation>
</comment>
<feature type="compositionally biased region" description="Basic residues" evidence="24">
    <location>
        <begin position="225"/>
        <end position="239"/>
    </location>
</feature>
<evidence type="ECO:0000256" key="20">
    <source>
        <dbReference type="ARBA" id="ARBA00068372"/>
    </source>
</evidence>
<keyword evidence="14" id="KW-0238">DNA-binding</keyword>
<dbReference type="InterPro" id="IPR011990">
    <property type="entry name" value="TPR-like_helical_dom_sf"/>
</dbReference>
<evidence type="ECO:0000256" key="1">
    <source>
        <dbReference type="ARBA" id="ARBA00004123"/>
    </source>
</evidence>
<gene>
    <name evidence="27" type="ORF">KC01_LOCUS18385</name>
</gene>
<keyword evidence="6 25" id="KW-0812">Transmembrane</keyword>
<dbReference type="SUPFAM" id="SSF48652">
    <property type="entry name" value="Tetraspanin"/>
    <property type="match status" value="1"/>
</dbReference>
<dbReference type="Proteomes" id="UP001497482">
    <property type="component" value="Chromosome 18"/>
</dbReference>
<keyword evidence="5" id="KW-0678">Repressor</keyword>
<dbReference type="InterPro" id="IPR013087">
    <property type="entry name" value="Znf_C2H2_type"/>
</dbReference>
<keyword evidence="8" id="KW-0677">Repeat</keyword>
<evidence type="ECO:0000256" key="2">
    <source>
        <dbReference type="ARBA" id="ARBA00004141"/>
    </source>
</evidence>
<evidence type="ECO:0000256" key="8">
    <source>
        <dbReference type="ARBA" id="ARBA00022737"/>
    </source>
</evidence>
<dbReference type="InterPro" id="IPR008952">
    <property type="entry name" value="Tetraspanin_EC2_sf"/>
</dbReference>
<keyword evidence="12 25" id="KW-1133">Transmembrane helix</keyword>
<protein>
    <recommendedName>
        <fullName evidence="20">Zinc finger protein 653</fullName>
    </recommendedName>
    <alternativeName>
        <fullName evidence="22">67 kDa zinc finger protein</fullName>
    </alternativeName>
    <alternativeName>
        <fullName evidence="21">Zinc finger protein Zip67</fullName>
    </alternativeName>
</protein>
<dbReference type="Gene3D" id="1.10.1450.10">
    <property type="entry name" value="Tetraspanin"/>
    <property type="match status" value="1"/>
</dbReference>
<accession>A0AAV2KKS2</accession>
<dbReference type="FunFam" id="3.30.160.60:FF:000651">
    <property type="entry name" value="Putative zinc finger protein 653"/>
    <property type="match status" value="1"/>
</dbReference>
<evidence type="ECO:0000256" key="7">
    <source>
        <dbReference type="ARBA" id="ARBA00022723"/>
    </source>
</evidence>
<feature type="region of interest" description="Disordered" evidence="24">
    <location>
        <begin position="225"/>
        <end position="273"/>
    </location>
</feature>
<evidence type="ECO:0000256" key="4">
    <source>
        <dbReference type="ARBA" id="ARBA00006991"/>
    </source>
</evidence>
<dbReference type="Pfam" id="PF00096">
    <property type="entry name" value="zf-C2H2"/>
    <property type="match status" value="2"/>
</dbReference>
<evidence type="ECO:0000256" key="10">
    <source>
        <dbReference type="ARBA" id="ARBA00022803"/>
    </source>
</evidence>
<comment type="similarity">
    <text evidence="3">Belongs to the TTC39 family.</text>
</comment>
<evidence type="ECO:0000256" key="14">
    <source>
        <dbReference type="ARBA" id="ARBA00023125"/>
    </source>
</evidence>
<feature type="compositionally biased region" description="Basic and acidic residues" evidence="24">
    <location>
        <begin position="445"/>
        <end position="457"/>
    </location>
</feature>
<evidence type="ECO:0000259" key="26">
    <source>
        <dbReference type="PROSITE" id="PS50157"/>
    </source>
</evidence>
<feature type="region of interest" description="Disordered" evidence="24">
    <location>
        <begin position="445"/>
        <end position="471"/>
    </location>
</feature>
<dbReference type="GO" id="GO:0005634">
    <property type="term" value="C:nucleus"/>
    <property type="evidence" value="ECO:0007669"/>
    <property type="project" value="UniProtKB-SubCell"/>
</dbReference>
<dbReference type="FunFam" id="3.30.160.60:FF:000685">
    <property type="entry name" value="Zinc finger protein 653"/>
    <property type="match status" value="1"/>
</dbReference>
<feature type="region of interest" description="Disordered" evidence="24">
    <location>
        <begin position="35"/>
        <end position="67"/>
    </location>
</feature>
<dbReference type="Pfam" id="PF10300">
    <property type="entry name" value="Iml2-TPR_39"/>
    <property type="match status" value="1"/>
</dbReference>
<dbReference type="PRINTS" id="PR00259">
    <property type="entry name" value="TMFOUR"/>
</dbReference>
<comment type="function">
    <text evidence="18">Transcriptional repressor. May repress NR5A1, PPARG, NR1H3, NR4A2, ESR1 and NR3C1 transcriptional activity.</text>
</comment>
<dbReference type="PANTHER" id="PTHR31859">
    <property type="entry name" value="TETRATRICOPEPTIDE REPEAT PROTEIN 39 FAMILY MEMBER"/>
    <property type="match status" value="1"/>
</dbReference>
<dbReference type="SMART" id="SM00028">
    <property type="entry name" value="TPR"/>
    <property type="match status" value="3"/>
</dbReference>
<keyword evidence="7" id="KW-0479">Metal-binding</keyword>
<dbReference type="SUPFAM" id="SSF57667">
    <property type="entry name" value="beta-beta-alpha zinc fingers"/>
    <property type="match status" value="2"/>
</dbReference>
<keyword evidence="28" id="KW-1185">Reference proteome</keyword>
<dbReference type="Gene3D" id="1.25.40.10">
    <property type="entry name" value="Tetratricopeptide repeat domain"/>
    <property type="match status" value="1"/>
</dbReference>
<dbReference type="InterPro" id="IPR019734">
    <property type="entry name" value="TPR_rpt"/>
</dbReference>
<dbReference type="FunFam" id="3.30.160.60:FF:000183">
    <property type="entry name" value="E3 ubiquitin-protein ligase ZFP91"/>
    <property type="match status" value="1"/>
</dbReference>
<dbReference type="InterPro" id="IPR018499">
    <property type="entry name" value="Tetraspanin/Peripherin"/>
</dbReference>
<dbReference type="PROSITE" id="PS50157">
    <property type="entry name" value="ZINC_FINGER_C2H2_2"/>
    <property type="match status" value="3"/>
</dbReference>
<comment type="subunit">
    <text evidence="19">Interacts with NR5A1.</text>
</comment>
<keyword evidence="10" id="KW-0802">TPR repeat</keyword>
<dbReference type="PROSITE" id="PS00028">
    <property type="entry name" value="ZINC_FINGER_C2H2_1"/>
    <property type="match status" value="4"/>
</dbReference>
<keyword evidence="11" id="KW-0862">Zinc</keyword>
<evidence type="ECO:0000256" key="15">
    <source>
        <dbReference type="ARBA" id="ARBA00023136"/>
    </source>
</evidence>
<evidence type="ECO:0000256" key="25">
    <source>
        <dbReference type="SAM" id="Phobius"/>
    </source>
</evidence>
<reference evidence="27 28" key="1">
    <citation type="submission" date="2024-04" db="EMBL/GenBank/DDBJ databases">
        <authorList>
            <person name="Waldvogel A.-M."/>
            <person name="Schoenle A."/>
        </authorList>
    </citation>
    <scope>NUCLEOTIDE SEQUENCE [LARGE SCALE GENOMIC DNA]</scope>
</reference>
<name>A0AAV2KKS2_KNICA</name>
<feature type="transmembrane region" description="Helical" evidence="25">
    <location>
        <begin position="813"/>
        <end position="833"/>
    </location>
</feature>
<dbReference type="GO" id="GO:0080090">
    <property type="term" value="P:regulation of primary metabolic process"/>
    <property type="evidence" value="ECO:0007669"/>
    <property type="project" value="UniProtKB-ARBA"/>
</dbReference>
<dbReference type="SMART" id="SM00355">
    <property type="entry name" value="ZnF_C2H2"/>
    <property type="match status" value="5"/>
</dbReference>
<dbReference type="EMBL" id="OZ035840">
    <property type="protein sequence ID" value="CAL1588619.1"/>
    <property type="molecule type" value="Genomic_DNA"/>
</dbReference>
<dbReference type="PANTHER" id="PTHR31859:SF7">
    <property type="entry name" value="TETRATRICOPEPTIDE REPEAT PROTEIN 39A"/>
    <property type="match status" value="1"/>
</dbReference>
<feature type="transmembrane region" description="Helical" evidence="25">
    <location>
        <begin position="839"/>
        <end position="862"/>
    </location>
</feature>
<dbReference type="GO" id="GO:0003677">
    <property type="term" value="F:DNA binding"/>
    <property type="evidence" value="ECO:0007669"/>
    <property type="project" value="UniProtKB-KW"/>
</dbReference>
<evidence type="ECO:0000256" key="18">
    <source>
        <dbReference type="ARBA" id="ARBA00054837"/>
    </source>
</evidence>
<evidence type="ECO:0000256" key="21">
    <source>
        <dbReference type="ARBA" id="ARBA00077301"/>
    </source>
</evidence>
<evidence type="ECO:0000256" key="19">
    <source>
        <dbReference type="ARBA" id="ARBA00065419"/>
    </source>
</evidence>
<evidence type="ECO:0000313" key="27">
    <source>
        <dbReference type="EMBL" id="CAL1588619.1"/>
    </source>
</evidence>
<dbReference type="Gene3D" id="3.30.160.60">
    <property type="entry name" value="Classic Zinc Finger"/>
    <property type="match status" value="4"/>
</dbReference>
<keyword evidence="9 23" id="KW-0863">Zinc-finger</keyword>
<keyword evidence="16" id="KW-0804">Transcription</keyword>
<keyword evidence="15 25" id="KW-0472">Membrane</keyword>
<feature type="domain" description="C2H2-type" evidence="26">
    <location>
        <begin position="510"/>
        <end position="539"/>
    </location>
</feature>
<evidence type="ECO:0000313" key="28">
    <source>
        <dbReference type="Proteomes" id="UP001497482"/>
    </source>
</evidence>
<evidence type="ECO:0000256" key="16">
    <source>
        <dbReference type="ARBA" id="ARBA00023163"/>
    </source>
</evidence>
<evidence type="ECO:0000256" key="6">
    <source>
        <dbReference type="ARBA" id="ARBA00022692"/>
    </source>
</evidence>
<dbReference type="GO" id="GO:0008270">
    <property type="term" value="F:zinc ion binding"/>
    <property type="evidence" value="ECO:0007669"/>
    <property type="project" value="UniProtKB-KW"/>
</dbReference>
<evidence type="ECO:0000256" key="24">
    <source>
        <dbReference type="SAM" id="MobiDB-lite"/>
    </source>
</evidence>
<keyword evidence="13" id="KW-0805">Transcription regulation</keyword>
<keyword evidence="17" id="KW-0539">Nucleus</keyword>
<evidence type="ECO:0000256" key="23">
    <source>
        <dbReference type="PROSITE-ProRule" id="PRU00042"/>
    </source>
</evidence>
<dbReference type="CDD" id="cd03156">
    <property type="entry name" value="uroplakin_I_like_LEL"/>
    <property type="match status" value="1"/>
</dbReference>
<sequence>MREPHFFLARDFRYVITTSAVAKMAHTEAEAADTFCTDPEHGTGGYRRSRGRPRLTDSDRARRRHESRKKYDVRRVYLGEAHKVWSELRRRTSLSDAGLAEYLILLHSSHEESGQDKLCVEQTGEDISSAQKNDSAGCLSSLQGLVQWYQEHCDICPLEPQLRSLEGQPDSSIIVLWQCDSGHSLSQCLYPPHAAEASDGEQDEEAHTEVAQEITAVKAVSKVKKSVGRKRRKRTRRKARAVEENDPVENMQHNSYPNEHIPPVSPEMPRGVSETELPSAWDMEGSPGAFHSEDDCENARAPEDEEMDSIRNEPDAYQCVSLVNKVDSINDESILSGTVPLPMHLQDPSTLYDPQSLQTIVNCEIPDQRSGLEASQLIIITGPSYEALASEGIQLNMTDGANMEEVTCTVIGNVSYNQIFPLDTKARMHQDQFAPDLSDQQLHLKNEDSQESPDQRPHRSRRKSRRGPVIEPDGMLKMFHCPYEGCSQVYVAISSFQNHVNLVHRKGRTKVCPHPGCGKKFYLSNHLHRHMIIHSGVRDFTCETCGKSFKRKNHLEVHRRTHTGETPLHVCVTPLDVCGRCEICGYQCRQRASLNWHMKKHTSEAQYNFTCEFCHKKFERLESVKFHKEESERRRAFFAATAPRPDSSQDEESAIDWAPLDLPPVPAEWGDCEDGEVSEVGSLLTLDEVVSNPEPDRFPLDHMPGLYATAAAIMEAPLPPQPNQRVEDFTSGYATPRGRRRAQPTLCPRMDPIVHYATQERDDTVSLYPQLSGVGILAVGIWVKVDIGSVFSFLDKIPNAPPELGQLQNVGHLLIAVGVLLLFIGFLGCWGAYRENKCSLLMFFFIVTAIFMAEAAGAIMMLQFKPLMDKYLVKFGNAAVQNIQKQYGENSDITQLWDTTMGLLKCCGFNNYTDFTNSTFHTEKGYPPICCENVDAPCNSTGVSEIPGCFQRMKSLFEKNSEIIISVSLGICGLEVSAHSDCQENMSNGKDANVPPNPSQMTLQQSLAECMEALDLFLNNHFSESLERLRPRVNDSMYHALIYATVLEMQAMMTFQHEDLTNASNTMKSAQEVCQRFRRKTPGLSGKAGDSISEVELHAEVCFAECQLQRAALTFLQDENMVGFIKGGIKVRNSYMIYKELHSYIQSHSCQKGASHLHLEGGVSFGIGAFNLTLSLFPPRLLKLLEFAGFSGDKEFGLSLLKAGATQMNLRSLLCALLLLCYHTFLTIILGTGEGEVTEAEELLKPFRILYPQGAIFLFFAGRTEEIKGNIDEAVALFEDGCKAQQAWKQFHHMCYWELMWCFTFKRDWKMAYFYADLLSRESRWSKAMYVYMKAAYLSMLPEQQARPFEENEVLLFRQVSTFKQKIAGKSPPTEKFAIRKARRYKASSPVKLPVPALEMMYMWNGFSMIRMRPELTQGMLETVQEAERSLLEGIEHDFLMDDLCLILLLKGVCLRNQGQMETALGCFKQLCDSEKRIRFDHYLVPNALVEMGLIYIDQGKRDMAVKVLRKAKNSYKDYSMESRTQFRIHAALAKVKAEKVDDEDTHL</sequence>
<evidence type="ECO:0000256" key="5">
    <source>
        <dbReference type="ARBA" id="ARBA00022491"/>
    </source>
</evidence>
<evidence type="ECO:0000256" key="13">
    <source>
        <dbReference type="ARBA" id="ARBA00023015"/>
    </source>
</evidence>
<comment type="similarity">
    <text evidence="4">Belongs to the krueppel C2H2-type zinc-finger protein family.</text>
</comment>
<dbReference type="SUPFAM" id="SSF48452">
    <property type="entry name" value="TPR-like"/>
    <property type="match status" value="1"/>
</dbReference>
<dbReference type="GO" id="GO:0016020">
    <property type="term" value="C:membrane"/>
    <property type="evidence" value="ECO:0007669"/>
    <property type="project" value="UniProtKB-SubCell"/>
</dbReference>
<evidence type="ECO:0000256" key="9">
    <source>
        <dbReference type="ARBA" id="ARBA00022771"/>
    </source>
</evidence>
<evidence type="ECO:0000256" key="12">
    <source>
        <dbReference type="ARBA" id="ARBA00022989"/>
    </source>
</evidence>
<dbReference type="InterPro" id="IPR036236">
    <property type="entry name" value="Znf_C2H2_sf"/>
</dbReference>
<organism evidence="27 28">
    <name type="scientific">Knipowitschia caucasica</name>
    <name type="common">Caucasian dwarf goby</name>
    <name type="synonym">Pomatoschistus caucasicus</name>
    <dbReference type="NCBI Taxonomy" id="637954"/>
    <lineage>
        <taxon>Eukaryota</taxon>
        <taxon>Metazoa</taxon>
        <taxon>Chordata</taxon>
        <taxon>Craniata</taxon>
        <taxon>Vertebrata</taxon>
        <taxon>Euteleostomi</taxon>
        <taxon>Actinopterygii</taxon>
        <taxon>Neopterygii</taxon>
        <taxon>Teleostei</taxon>
        <taxon>Neoteleostei</taxon>
        <taxon>Acanthomorphata</taxon>
        <taxon>Gobiaria</taxon>
        <taxon>Gobiiformes</taxon>
        <taxon>Gobioidei</taxon>
        <taxon>Gobiidae</taxon>
        <taxon>Gobiinae</taxon>
        <taxon>Knipowitschia</taxon>
    </lineage>
</organism>